<proteinExistence type="predicted"/>
<dbReference type="RefSeq" id="WP_381615276.1">
    <property type="nucleotide sequence ID" value="NZ_JBHTEB010000001.1"/>
</dbReference>
<keyword evidence="1" id="KW-0808">Transferase</keyword>
<evidence type="ECO:0000313" key="2">
    <source>
        <dbReference type="Proteomes" id="UP001597023"/>
    </source>
</evidence>
<name>A0ABW2WJ50_9ACTN</name>
<dbReference type="EMBL" id="JBHTEB010000001">
    <property type="protein sequence ID" value="MFD0318382.1"/>
    <property type="molecule type" value="Genomic_DNA"/>
</dbReference>
<accession>A0ABW2WJ50</accession>
<dbReference type="Proteomes" id="UP001597023">
    <property type="component" value="Unassembled WGS sequence"/>
</dbReference>
<evidence type="ECO:0000313" key="1">
    <source>
        <dbReference type="EMBL" id="MFD0318382.1"/>
    </source>
</evidence>
<comment type="caution">
    <text evidence="1">The sequence shown here is derived from an EMBL/GenBank/DDBJ whole genome shotgun (WGS) entry which is preliminary data.</text>
</comment>
<keyword evidence="2" id="KW-1185">Reference proteome</keyword>
<dbReference type="GO" id="GO:0016740">
    <property type="term" value="F:transferase activity"/>
    <property type="evidence" value="ECO:0007669"/>
    <property type="project" value="UniProtKB-KW"/>
</dbReference>
<reference evidence="2" key="1">
    <citation type="journal article" date="2019" name="Int. J. Syst. Evol. Microbiol.">
        <title>The Global Catalogue of Microorganisms (GCM) 10K type strain sequencing project: providing services to taxonomists for standard genome sequencing and annotation.</title>
        <authorList>
            <consortium name="The Broad Institute Genomics Platform"/>
            <consortium name="The Broad Institute Genome Sequencing Center for Infectious Disease"/>
            <person name="Wu L."/>
            <person name="Ma J."/>
        </authorList>
    </citation>
    <scope>NUCLEOTIDE SEQUENCE [LARGE SCALE GENOMIC DNA]</scope>
    <source>
        <strain evidence="2">CGMCC 4.7400</strain>
    </source>
</reference>
<gene>
    <name evidence="1" type="ORF">ACFQZ6_30070</name>
</gene>
<sequence length="293" mass="31707">MSSQTIEPTSTDDALHPRTHCTVDADGRISLVLPSGTAADVPAPQLLLRLRPKKGQPEKTLRVLDLQRGDDGRLNGVLDVEPALPEGRWDLFLLTAGAGPDAPRHRLRPGMRDLRALVDGQSRQRHSPVAVRVPYATKDGFLAVRTWLRTAHAEVERMTATDRSLTVRARLHGARLTASATVRLRPRGGDGAVRTLRAEPDGGGQGFWFTVDYGELVADGGGAAPRIWDAFVKVEDPDAVAPVRIARLLDDVADRKGIFVYPEATVGGATVRPYYTVDNDLSVKVAPAAPRAM</sequence>
<protein>
    <submittedName>
        <fullName evidence="1">Transferase</fullName>
    </submittedName>
</protein>
<organism evidence="1 2">
    <name type="scientific">Streptomyces flavalbus</name>
    <dbReference type="NCBI Taxonomy" id="2665155"/>
    <lineage>
        <taxon>Bacteria</taxon>
        <taxon>Bacillati</taxon>
        <taxon>Actinomycetota</taxon>
        <taxon>Actinomycetes</taxon>
        <taxon>Kitasatosporales</taxon>
        <taxon>Streptomycetaceae</taxon>
        <taxon>Streptomyces</taxon>
    </lineage>
</organism>